<evidence type="ECO:0000313" key="2">
    <source>
        <dbReference type="EMBL" id="MBY76410.1"/>
    </source>
</evidence>
<name>A0A2S2QFY0_9HEMI</name>
<organism evidence="2">
    <name type="scientific">Sipha flava</name>
    <name type="common">yellow sugarcane aphid</name>
    <dbReference type="NCBI Taxonomy" id="143950"/>
    <lineage>
        <taxon>Eukaryota</taxon>
        <taxon>Metazoa</taxon>
        <taxon>Ecdysozoa</taxon>
        <taxon>Arthropoda</taxon>
        <taxon>Hexapoda</taxon>
        <taxon>Insecta</taxon>
        <taxon>Pterygota</taxon>
        <taxon>Neoptera</taxon>
        <taxon>Paraneoptera</taxon>
        <taxon>Hemiptera</taxon>
        <taxon>Sternorrhyncha</taxon>
        <taxon>Aphidomorpha</taxon>
        <taxon>Aphidoidea</taxon>
        <taxon>Aphididae</taxon>
        <taxon>Sipha</taxon>
    </lineage>
</organism>
<sequence length="103" mass="12488">MKNHFFFLFFFFYFIVFIILIFFTFFFYFILLFVHNNCTRRPAPLDCDHFYARVTHHSSATEDTRKIYIIQMYGGVTENGTERIHGVFYTLPVVLLCRVRCPF</sequence>
<keyword evidence="1" id="KW-0472">Membrane</keyword>
<reference evidence="2" key="1">
    <citation type="submission" date="2018-04" db="EMBL/GenBank/DDBJ databases">
        <title>Transcriptome assembly of Sipha flava.</title>
        <authorList>
            <person name="Scully E.D."/>
            <person name="Geib S.M."/>
            <person name="Palmer N.A."/>
            <person name="Koch K."/>
            <person name="Bradshaw J."/>
            <person name="Heng-Moss T."/>
            <person name="Sarath G."/>
        </authorList>
    </citation>
    <scope>NUCLEOTIDE SEQUENCE</scope>
</reference>
<dbReference type="AlphaFoldDB" id="A0A2S2QFY0"/>
<keyword evidence="1" id="KW-1133">Transmembrane helix</keyword>
<dbReference type="EMBL" id="GGMS01007207">
    <property type="protein sequence ID" value="MBY76410.1"/>
    <property type="molecule type" value="Transcribed_RNA"/>
</dbReference>
<protein>
    <submittedName>
        <fullName evidence="2">Uncharacterized protein</fullName>
    </submittedName>
</protein>
<feature type="transmembrane region" description="Helical" evidence="1">
    <location>
        <begin position="6"/>
        <end position="34"/>
    </location>
</feature>
<keyword evidence="1" id="KW-0812">Transmembrane</keyword>
<gene>
    <name evidence="2" type="ORF">g.165810</name>
</gene>
<evidence type="ECO:0000256" key="1">
    <source>
        <dbReference type="SAM" id="Phobius"/>
    </source>
</evidence>
<proteinExistence type="predicted"/>
<accession>A0A2S2QFY0</accession>